<organism evidence="3 4">
    <name type="scientific">candidate division WOR-1 bacterium RIFOXYB2_FULL_48_7</name>
    <dbReference type="NCBI Taxonomy" id="1802583"/>
    <lineage>
        <taxon>Bacteria</taxon>
        <taxon>Bacillati</taxon>
        <taxon>Saganbacteria</taxon>
    </lineage>
</organism>
<feature type="domain" description="Inner membrane protein YgaP-like transmembrane" evidence="2">
    <location>
        <begin position="7"/>
        <end position="69"/>
    </location>
</feature>
<dbReference type="Proteomes" id="UP000178951">
    <property type="component" value="Unassembled WGS sequence"/>
</dbReference>
<evidence type="ECO:0000313" key="3">
    <source>
        <dbReference type="EMBL" id="OGC34892.1"/>
    </source>
</evidence>
<keyword evidence="1" id="KW-0472">Membrane</keyword>
<dbReference type="AlphaFoldDB" id="A0A1F4TQ95"/>
<dbReference type="Gene3D" id="6.10.140.1340">
    <property type="match status" value="1"/>
</dbReference>
<keyword evidence="1" id="KW-0812">Transmembrane</keyword>
<evidence type="ECO:0000256" key="1">
    <source>
        <dbReference type="SAM" id="Phobius"/>
    </source>
</evidence>
<keyword evidence="1" id="KW-1133">Transmembrane helix</keyword>
<gene>
    <name evidence="3" type="ORF">A2311_00290</name>
</gene>
<feature type="transmembrane region" description="Helical" evidence="1">
    <location>
        <begin position="37"/>
        <end position="61"/>
    </location>
</feature>
<proteinExistence type="predicted"/>
<name>A0A1F4TQ95_UNCSA</name>
<accession>A0A1F4TQ95</accession>
<dbReference type="Pfam" id="PF11127">
    <property type="entry name" value="YgaP-like_TM"/>
    <property type="match status" value="1"/>
</dbReference>
<dbReference type="InterPro" id="IPR021309">
    <property type="entry name" value="YgaP-like_TM"/>
</dbReference>
<protein>
    <recommendedName>
        <fullName evidence="2">Inner membrane protein YgaP-like transmembrane domain-containing protein</fullName>
    </recommendedName>
</protein>
<sequence length="70" mass="7741">MFTDLPMNLSTLERFVRIIIGGVILMLAAYFEMSTLLIYVLVSIGLILMVTGLSGYCPIYGSLKYSSAKK</sequence>
<feature type="transmembrane region" description="Helical" evidence="1">
    <location>
        <begin position="12"/>
        <end position="31"/>
    </location>
</feature>
<dbReference type="EMBL" id="MEUF01000038">
    <property type="protein sequence ID" value="OGC34892.1"/>
    <property type="molecule type" value="Genomic_DNA"/>
</dbReference>
<evidence type="ECO:0000259" key="2">
    <source>
        <dbReference type="Pfam" id="PF11127"/>
    </source>
</evidence>
<reference evidence="3 4" key="1">
    <citation type="journal article" date="2016" name="Nat. Commun.">
        <title>Thousands of microbial genomes shed light on interconnected biogeochemical processes in an aquifer system.</title>
        <authorList>
            <person name="Anantharaman K."/>
            <person name="Brown C.T."/>
            <person name="Hug L.A."/>
            <person name="Sharon I."/>
            <person name="Castelle C.J."/>
            <person name="Probst A.J."/>
            <person name="Thomas B.C."/>
            <person name="Singh A."/>
            <person name="Wilkins M.J."/>
            <person name="Karaoz U."/>
            <person name="Brodie E.L."/>
            <person name="Williams K.H."/>
            <person name="Hubbard S.S."/>
            <person name="Banfield J.F."/>
        </authorList>
    </citation>
    <scope>NUCLEOTIDE SEQUENCE [LARGE SCALE GENOMIC DNA]</scope>
</reference>
<evidence type="ECO:0000313" key="4">
    <source>
        <dbReference type="Proteomes" id="UP000178951"/>
    </source>
</evidence>
<comment type="caution">
    <text evidence="3">The sequence shown here is derived from an EMBL/GenBank/DDBJ whole genome shotgun (WGS) entry which is preliminary data.</text>
</comment>